<sequence>MMTRRFTVRGRARVATGAAAIGTLIAASLVSPVLAGESSAATRTVSPVSPSPEKPGGTLKAAGSKVFQPVGLPDGFRPEGVTSGPKRTFFAGSLADGQIWTGSLVTGDGRRLTAGVAGRSVRGLEWDKRSNLLWAAAQDGATGVVLAIDACSGKVRHRIEVPGAQFLNDLTIEPNAVWVTDSRVDRLTRIALNRDTGHYADWFNFIPLKGAWPTDGDGNRANGIDTLWDGALLLNHSTAGGLWRVDPHTGTATSIPVKGGPGITGGDGLERKGHTVYVVRGSGQNQVAVLKLHHNWRGWRASWRTALSSPDLDVPSTATIVNHTLWAVNARFGVEDPQNASYRIIPLRKKVNSGL</sequence>
<gene>
    <name evidence="2" type="ORF">KIH74_12530</name>
</gene>
<evidence type="ECO:0000313" key="3">
    <source>
        <dbReference type="Proteomes" id="UP001197247"/>
    </source>
</evidence>
<organism evidence="2 3">
    <name type="scientific">Kineosporia corallincola</name>
    <dbReference type="NCBI Taxonomy" id="2835133"/>
    <lineage>
        <taxon>Bacteria</taxon>
        <taxon>Bacillati</taxon>
        <taxon>Actinomycetota</taxon>
        <taxon>Actinomycetes</taxon>
        <taxon>Kineosporiales</taxon>
        <taxon>Kineosporiaceae</taxon>
        <taxon>Kineosporia</taxon>
    </lineage>
</organism>
<dbReference type="SUPFAM" id="SSF63829">
    <property type="entry name" value="Calcium-dependent phosphotriesterase"/>
    <property type="match status" value="1"/>
</dbReference>
<protein>
    <recommendedName>
        <fullName evidence="4">Sugar lactone lactonase YvrE</fullName>
    </recommendedName>
</protein>
<evidence type="ECO:0000313" key="2">
    <source>
        <dbReference type="EMBL" id="MBT0769756.1"/>
    </source>
</evidence>
<dbReference type="InterPro" id="IPR011042">
    <property type="entry name" value="6-blade_b-propeller_TolB-like"/>
</dbReference>
<evidence type="ECO:0000256" key="1">
    <source>
        <dbReference type="SAM" id="MobiDB-lite"/>
    </source>
</evidence>
<proteinExistence type="predicted"/>
<dbReference type="Gene3D" id="2.120.10.30">
    <property type="entry name" value="TolB, C-terminal domain"/>
    <property type="match status" value="1"/>
</dbReference>
<accession>A0ABS5TF97</accession>
<comment type="caution">
    <text evidence="2">The sequence shown here is derived from an EMBL/GenBank/DDBJ whole genome shotgun (WGS) entry which is preliminary data.</text>
</comment>
<keyword evidence="3" id="KW-1185">Reference proteome</keyword>
<evidence type="ECO:0008006" key="4">
    <source>
        <dbReference type="Google" id="ProtNLM"/>
    </source>
</evidence>
<dbReference type="Proteomes" id="UP001197247">
    <property type="component" value="Unassembled WGS sequence"/>
</dbReference>
<dbReference type="RefSeq" id="WP_214156047.1">
    <property type="nucleotide sequence ID" value="NZ_JAHBAY010000004.1"/>
</dbReference>
<dbReference type="EMBL" id="JAHBAY010000004">
    <property type="protein sequence ID" value="MBT0769756.1"/>
    <property type="molecule type" value="Genomic_DNA"/>
</dbReference>
<name>A0ABS5TF97_9ACTN</name>
<reference evidence="2 3" key="1">
    <citation type="submission" date="2021-05" db="EMBL/GenBank/DDBJ databases">
        <title>Kineosporia and Streptomyces sp. nov. two new marine actinobacteria isolated from Coral.</title>
        <authorList>
            <person name="Buangrab K."/>
            <person name="Sutthacheep M."/>
            <person name="Yeemin T."/>
            <person name="Harunari E."/>
            <person name="Igarashi Y."/>
            <person name="Kanchanasin P."/>
            <person name="Tanasupawat S."/>
            <person name="Phongsopitanun W."/>
        </authorList>
    </citation>
    <scope>NUCLEOTIDE SEQUENCE [LARGE SCALE GENOMIC DNA]</scope>
    <source>
        <strain evidence="2 3">J2-2</strain>
    </source>
</reference>
<feature type="region of interest" description="Disordered" evidence="1">
    <location>
        <begin position="40"/>
        <end position="60"/>
    </location>
</feature>